<accession>A0A161K1R8</accession>
<sequence>MPAIRLILIAGMLATLPACLATKIVTVPVSVAGDVVEGTAKGAYAVGSGVVHVTGDALDGPEEDVKLKVKVKKFGGGTKTYTRTVESDDIEKTLEKIGKKGTIIDVQVEPAE</sequence>
<dbReference type="EMBL" id="CZQD01000001">
    <property type="protein sequence ID" value="CUS55496.1"/>
    <property type="molecule type" value="Genomic_DNA"/>
</dbReference>
<gene>
    <name evidence="1" type="ORF">MGWOODY_Hyp1743</name>
</gene>
<protein>
    <submittedName>
        <fullName evidence="1">Uncharacterized protein</fullName>
    </submittedName>
</protein>
<reference evidence="1" key="1">
    <citation type="submission" date="2015-10" db="EMBL/GenBank/DDBJ databases">
        <authorList>
            <person name="Gilbert D.G."/>
        </authorList>
    </citation>
    <scope>NUCLEOTIDE SEQUENCE</scope>
</reference>
<evidence type="ECO:0000313" key="1">
    <source>
        <dbReference type="EMBL" id="CUS55496.1"/>
    </source>
</evidence>
<organism evidence="1">
    <name type="scientific">hydrothermal vent metagenome</name>
    <dbReference type="NCBI Taxonomy" id="652676"/>
    <lineage>
        <taxon>unclassified sequences</taxon>
        <taxon>metagenomes</taxon>
        <taxon>ecological metagenomes</taxon>
    </lineage>
</organism>
<name>A0A161K1R8_9ZZZZ</name>
<dbReference type="AlphaFoldDB" id="A0A161K1R8"/>
<proteinExistence type="predicted"/>